<keyword evidence="2 4" id="KW-0819">tRNA processing</keyword>
<organism evidence="9 10">
    <name type="scientific">Flexistipes sinusarabici (strain ATCC 49648 / DSM 4947 / MAS 10)</name>
    <dbReference type="NCBI Taxonomy" id="717231"/>
    <lineage>
        <taxon>Bacteria</taxon>
        <taxon>Pseudomonadati</taxon>
        <taxon>Deferribacterota</taxon>
        <taxon>Deferribacteres</taxon>
        <taxon>Deferribacterales</taxon>
        <taxon>Flexistipitaceae</taxon>
        <taxon>Flexistipes</taxon>
    </lineage>
</organism>
<dbReference type="GO" id="GO:0160147">
    <property type="term" value="F:tRNA pseudouridine(38-40) synthase activity"/>
    <property type="evidence" value="ECO:0007669"/>
    <property type="project" value="UniProtKB-EC"/>
</dbReference>
<sequence length="244" mass="27746">MYNIKCTVEYDGTCFAGWQIQKNARTVQREIEKAISKMYKTHIKITGSGRTDSGVHALNQVFNYHAMAFIPEASITAGLNSLISDDIVIKNTEYASADFHARKSAISKTYEYIILNTAKPSAFYRNHCWHINDYIYPDALTKILELFEGTHDFSSFCKKRSMVDNPVRTINSTNIRQIGDFLKIEINADGFLHNMVRNIVGTALHVYRKKLNPEIIKNMFIAKDRSAAGPTAPAKGLYLKKVYY</sequence>
<reference evidence="10" key="2">
    <citation type="submission" date="2011-06" db="EMBL/GenBank/DDBJ databases">
        <title>The complete genome of Flexistipes sinusarabici DSM 4947.</title>
        <authorList>
            <person name="Lucas S."/>
            <person name="Han J."/>
            <person name="Lapidus A."/>
            <person name="Bruce D."/>
            <person name="Goodwin L."/>
            <person name="Pitluck S."/>
            <person name="Peters L."/>
            <person name="Kyrpides N."/>
            <person name="Mavromatis K."/>
            <person name="Ivanova N."/>
            <person name="Mikhailova N."/>
            <person name="Chertkov O."/>
            <person name="Detter J.C."/>
            <person name="Tapia R."/>
            <person name="Han C."/>
            <person name="Land M."/>
            <person name="Hauser L."/>
            <person name="Markowitz V."/>
            <person name="Cheng J.-F."/>
            <person name="Hugenholtz P."/>
            <person name="Woyke T."/>
            <person name="Wu D."/>
            <person name="Spring S."/>
            <person name="Schroeder M."/>
            <person name="Brambilla E."/>
            <person name="Klenk H.-P."/>
            <person name="Eisen J.A."/>
        </authorList>
    </citation>
    <scope>NUCLEOTIDE SEQUENCE [LARGE SCALE GENOMIC DNA]</scope>
    <source>
        <strain evidence="10">DSM 4947 / MAS 10</strain>
    </source>
</reference>
<dbReference type="HAMAP" id="MF_00171">
    <property type="entry name" value="TruA"/>
    <property type="match status" value="1"/>
</dbReference>
<dbReference type="PANTHER" id="PTHR11142">
    <property type="entry name" value="PSEUDOURIDYLATE SYNTHASE"/>
    <property type="match status" value="1"/>
</dbReference>
<evidence type="ECO:0000256" key="1">
    <source>
        <dbReference type="ARBA" id="ARBA00009375"/>
    </source>
</evidence>
<proteinExistence type="inferred from homology"/>
<dbReference type="Pfam" id="PF01416">
    <property type="entry name" value="PseudoU_synth_1"/>
    <property type="match status" value="2"/>
</dbReference>
<accession>F8E9Y4</accession>
<protein>
    <recommendedName>
        <fullName evidence="4">tRNA pseudouridine synthase A</fullName>
        <ecNumber evidence="4">5.4.99.12</ecNumber>
    </recommendedName>
    <alternativeName>
        <fullName evidence="4">tRNA pseudouridine(38-40) synthase</fullName>
    </alternativeName>
    <alternativeName>
        <fullName evidence="4">tRNA pseudouridylate synthase I</fullName>
    </alternativeName>
    <alternativeName>
        <fullName evidence="4">tRNA-uridine isomerase I</fullName>
    </alternativeName>
</protein>
<comment type="subunit">
    <text evidence="4">Homodimer.</text>
</comment>
<keyword evidence="3 4" id="KW-0413">Isomerase</keyword>
<dbReference type="STRING" id="717231.Flexsi_1755"/>
<dbReference type="InterPro" id="IPR020103">
    <property type="entry name" value="PsdUridine_synth_cat_dom_sf"/>
</dbReference>
<dbReference type="InterPro" id="IPR020094">
    <property type="entry name" value="TruA/RsuA/RluB/E/F_N"/>
</dbReference>
<feature type="binding site" evidence="4 6">
    <location>
        <position position="110"/>
    </location>
    <ligand>
        <name>substrate</name>
    </ligand>
</feature>
<evidence type="ECO:0000256" key="3">
    <source>
        <dbReference type="ARBA" id="ARBA00023235"/>
    </source>
</evidence>
<evidence type="ECO:0000256" key="2">
    <source>
        <dbReference type="ARBA" id="ARBA00022694"/>
    </source>
</evidence>
<evidence type="ECO:0000313" key="9">
    <source>
        <dbReference type="EMBL" id="AEI15395.1"/>
    </source>
</evidence>
<feature type="active site" description="Nucleophile" evidence="4 5">
    <location>
        <position position="52"/>
    </location>
</feature>
<dbReference type="CDD" id="cd02570">
    <property type="entry name" value="PseudoU_synth_EcTruA"/>
    <property type="match status" value="1"/>
</dbReference>
<dbReference type="InterPro" id="IPR020095">
    <property type="entry name" value="PsdUridine_synth_TruA_C"/>
</dbReference>
<dbReference type="NCBIfam" id="TIGR00071">
    <property type="entry name" value="hisT_truA"/>
    <property type="match status" value="1"/>
</dbReference>
<dbReference type="Proteomes" id="UP000006621">
    <property type="component" value="Chromosome"/>
</dbReference>
<dbReference type="EC" id="5.4.99.12" evidence="4"/>
<dbReference type="GO" id="GO:0031119">
    <property type="term" value="P:tRNA pseudouridine synthesis"/>
    <property type="evidence" value="ECO:0007669"/>
    <property type="project" value="UniProtKB-UniRule"/>
</dbReference>
<evidence type="ECO:0000256" key="6">
    <source>
        <dbReference type="PIRSR" id="PIRSR001430-2"/>
    </source>
</evidence>
<dbReference type="InterPro" id="IPR020097">
    <property type="entry name" value="PsdUridine_synth_TruA_a/b_dom"/>
</dbReference>
<dbReference type="HOGENOM" id="CLU_014673_0_1_0"/>
<dbReference type="PANTHER" id="PTHR11142:SF0">
    <property type="entry name" value="TRNA PSEUDOURIDINE SYNTHASE-LIKE 1"/>
    <property type="match status" value="1"/>
</dbReference>
<dbReference type="AlphaFoldDB" id="F8E9Y4"/>
<gene>
    <name evidence="4" type="primary">truA</name>
    <name evidence="9" type="ordered locus">Flexsi_1755</name>
</gene>
<evidence type="ECO:0000259" key="8">
    <source>
        <dbReference type="Pfam" id="PF01416"/>
    </source>
</evidence>
<comment type="similarity">
    <text evidence="1 4 7">Belongs to the tRNA pseudouridine synthase TruA family.</text>
</comment>
<dbReference type="eggNOG" id="COG0101">
    <property type="taxonomic scope" value="Bacteria"/>
</dbReference>
<dbReference type="OrthoDB" id="9811823at2"/>
<comment type="caution">
    <text evidence="4">Lacks conserved residue(s) required for the propagation of feature annotation.</text>
</comment>
<dbReference type="EMBL" id="CP002858">
    <property type="protein sequence ID" value="AEI15395.1"/>
    <property type="molecule type" value="Genomic_DNA"/>
</dbReference>
<evidence type="ECO:0000256" key="5">
    <source>
        <dbReference type="PIRSR" id="PIRSR001430-1"/>
    </source>
</evidence>
<dbReference type="FunFam" id="3.30.70.580:FF:000001">
    <property type="entry name" value="tRNA pseudouridine synthase A"/>
    <property type="match status" value="1"/>
</dbReference>
<dbReference type="KEGG" id="fsi:Flexsi_1755"/>
<feature type="domain" description="Pseudouridine synthase I TruA alpha/beta" evidence="8">
    <location>
        <begin position="145"/>
        <end position="244"/>
    </location>
</feature>
<evidence type="ECO:0000313" key="10">
    <source>
        <dbReference type="Proteomes" id="UP000006621"/>
    </source>
</evidence>
<feature type="domain" description="Pseudouridine synthase I TruA alpha/beta" evidence="8">
    <location>
        <begin position="8"/>
        <end position="100"/>
    </location>
</feature>
<comment type="catalytic activity">
    <reaction evidence="4 7">
        <text>uridine(38/39/40) in tRNA = pseudouridine(38/39/40) in tRNA</text>
        <dbReference type="Rhea" id="RHEA:22376"/>
        <dbReference type="Rhea" id="RHEA-COMP:10085"/>
        <dbReference type="Rhea" id="RHEA-COMP:10087"/>
        <dbReference type="ChEBI" id="CHEBI:65314"/>
        <dbReference type="ChEBI" id="CHEBI:65315"/>
        <dbReference type="EC" id="5.4.99.12"/>
    </reaction>
</comment>
<dbReference type="Gene3D" id="3.30.70.660">
    <property type="entry name" value="Pseudouridine synthase I, catalytic domain, C-terminal subdomain"/>
    <property type="match status" value="1"/>
</dbReference>
<dbReference type="SUPFAM" id="SSF55120">
    <property type="entry name" value="Pseudouridine synthase"/>
    <property type="match status" value="1"/>
</dbReference>
<dbReference type="RefSeq" id="WP_013886864.1">
    <property type="nucleotide sequence ID" value="NC_015672.1"/>
</dbReference>
<name>F8E9Y4_FLESM</name>
<keyword evidence="10" id="KW-1185">Reference proteome</keyword>
<dbReference type="GO" id="GO:0003723">
    <property type="term" value="F:RNA binding"/>
    <property type="evidence" value="ECO:0007669"/>
    <property type="project" value="InterPro"/>
</dbReference>
<reference evidence="9 10" key="1">
    <citation type="journal article" date="2011" name="Stand. Genomic Sci.">
        <title>Genome sequence of the moderately thermophilic halophile Flexistipes sinusarabici strain (MAS10).</title>
        <authorList>
            <person name="Lapidus A."/>
            <person name="Chertkov O."/>
            <person name="Nolan M."/>
            <person name="Lucas S."/>
            <person name="Hammon N."/>
            <person name="Deshpande S."/>
            <person name="Cheng J.F."/>
            <person name="Tapia R."/>
            <person name="Han C."/>
            <person name="Goodwin L."/>
            <person name="Pitluck S."/>
            <person name="Liolios K."/>
            <person name="Pagani I."/>
            <person name="Ivanova N."/>
            <person name="Huntemann M."/>
            <person name="Mavromatis K."/>
            <person name="Mikhailova N."/>
            <person name="Pati A."/>
            <person name="Chen A."/>
            <person name="Palaniappan K."/>
            <person name="Land M."/>
            <person name="Hauser L."/>
            <person name="Brambilla E.M."/>
            <person name="Rohde M."/>
            <person name="Abt B."/>
            <person name="Spring S."/>
            <person name="Goker M."/>
            <person name="Bristow J."/>
            <person name="Eisen J.A."/>
            <person name="Markowitz V."/>
            <person name="Hugenholtz P."/>
            <person name="Kyrpides N.C."/>
            <person name="Klenk H.P."/>
            <person name="Woyke T."/>
        </authorList>
    </citation>
    <scope>NUCLEOTIDE SEQUENCE [LARGE SCALE GENOMIC DNA]</scope>
    <source>
        <strain evidence="10">DSM 4947 / MAS 10</strain>
    </source>
</reference>
<dbReference type="PIRSF" id="PIRSF001430">
    <property type="entry name" value="tRNA_psdUrid_synth"/>
    <property type="match status" value="1"/>
</dbReference>
<evidence type="ECO:0000256" key="7">
    <source>
        <dbReference type="RuleBase" id="RU003792"/>
    </source>
</evidence>
<dbReference type="InterPro" id="IPR001406">
    <property type="entry name" value="PsdUridine_synth_TruA"/>
</dbReference>
<dbReference type="Gene3D" id="3.30.70.580">
    <property type="entry name" value="Pseudouridine synthase I, catalytic domain, N-terminal subdomain"/>
    <property type="match status" value="1"/>
</dbReference>
<evidence type="ECO:0000256" key="4">
    <source>
        <dbReference type="HAMAP-Rule" id="MF_00171"/>
    </source>
</evidence>
<comment type="function">
    <text evidence="4">Formation of pseudouridine at positions 38, 39 and 40 in the anticodon stem and loop of transfer RNAs.</text>
</comment>